<dbReference type="GO" id="GO:0003677">
    <property type="term" value="F:DNA binding"/>
    <property type="evidence" value="ECO:0007669"/>
    <property type="project" value="UniProtKB-KW"/>
</dbReference>
<dbReference type="Pfam" id="PF07739">
    <property type="entry name" value="TipAS"/>
    <property type="match status" value="1"/>
</dbReference>
<dbReference type="AlphaFoldDB" id="A0A328VDP9"/>
<dbReference type="PANTHER" id="PTHR30204:SF90">
    <property type="entry name" value="HTH-TYPE TRANSCRIPTIONAL ACTIVATOR MTA"/>
    <property type="match status" value="1"/>
</dbReference>
<dbReference type="SUPFAM" id="SSF89082">
    <property type="entry name" value="Antibiotic binding domain of TipA-like multidrug resistance regulators"/>
    <property type="match status" value="1"/>
</dbReference>
<reference evidence="6 7" key="1">
    <citation type="submission" date="2016-08" db="EMBL/GenBank/DDBJ databases">
        <title>Analysis of Carbohydrate Active Enzymes in Thermogemmatispora T81 Reveals Carbohydrate Degradation Ability.</title>
        <authorList>
            <person name="Tomazini A."/>
            <person name="Lal S."/>
            <person name="Stott M."/>
            <person name="Henrissat B."/>
            <person name="Polikarpov I."/>
            <person name="Sparling R."/>
            <person name="Levin D.B."/>
        </authorList>
    </citation>
    <scope>NUCLEOTIDE SEQUENCE [LARGE SCALE GENOMIC DNA]</scope>
    <source>
        <strain evidence="6 7">T81</strain>
    </source>
</reference>
<proteinExistence type="predicted"/>
<dbReference type="InterPro" id="IPR009061">
    <property type="entry name" value="DNA-bd_dom_put_sf"/>
</dbReference>
<evidence type="ECO:0000256" key="1">
    <source>
        <dbReference type="ARBA" id="ARBA00023015"/>
    </source>
</evidence>
<evidence type="ECO:0000313" key="6">
    <source>
        <dbReference type="EMBL" id="RAQ94112.1"/>
    </source>
</evidence>
<dbReference type="PROSITE" id="PS00552">
    <property type="entry name" value="HTH_MERR_1"/>
    <property type="match status" value="1"/>
</dbReference>
<dbReference type="SUPFAM" id="SSF46955">
    <property type="entry name" value="Putative DNA-binding domain"/>
    <property type="match status" value="1"/>
</dbReference>
<dbReference type="CDD" id="cd01106">
    <property type="entry name" value="HTH_TipAL-Mta"/>
    <property type="match status" value="1"/>
</dbReference>
<dbReference type="Gene3D" id="1.10.490.50">
    <property type="entry name" value="Antibiotic binding domain of TipA-like multidrug resistance regulators"/>
    <property type="match status" value="1"/>
</dbReference>
<feature type="domain" description="HTH merR-type" evidence="5">
    <location>
        <begin position="1"/>
        <end position="71"/>
    </location>
</feature>
<dbReference type="SMART" id="SM00422">
    <property type="entry name" value="HTH_MERR"/>
    <property type="match status" value="1"/>
</dbReference>
<dbReference type="EMBL" id="MCIF01000002">
    <property type="protein sequence ID" value="RAQ94112.1"/>
    <property type="molecule type" value="Genomic_DNA"/>
</dbReference>
<organism evidence="6 7">
    <name type="scientific">Thermogemmatispora tikiterensis</name>
    <dbReference type="NCBI Taxonomy" id="1825093"/>
    <lineage>
        <taxon>Bacteria</taxon>
        <taxon>Bacillati</taxon>
        <taxon>Chloroflexota</taxon>
        <taxon>Ktedonobacteria</taxon>
        <taxon>Thermogemmatisporales</taxon>
        <taxon>Thermogemmatisporaceae</taxon>
        <taxon>Thermogemmatispora</taxon>
    </lineage>
</organism>
<dbReference type="GO" id="GO:0003700">
    <property type="term" value="F:DNA-binding transcription factor activity"/>
    <property type="evidence" value="ECO:0007669"/>
    <property type="project" value="InterPro"/>
</dbReference>
<keyword evidence="2" id="KW-0238">DNA-binding</keyword>
<keyword evidence="1" id="KW-0805">Transcription regulation</keyword>
<evidence type="ECO:0000256" key="2">
    <source>
        <dbReference type="ARBA" id="ARBA00023125"/>
    </source>
</evidence>
<protein>
    <recommendedName>
        <fullName evidence="5">HTH merR-type domain-containing protein</fullName>
    </recommendedName>
</protein>
<dbReference type="InterPro" id="IPR047057">
    <property type="entry name" value="MerR_fam"/>
</dbReference>
<dbReference type="Proteomes" id="UP000248706">
    <property type="component" value="Unassembled WGS sequence"/>
</dbReference>
<keyword evidence="7" id="KW-1185">Reference proteome</keyword>
<dbReference type="Pfam" id="PF13411">
    <property type="entry name" value="MerR_1"/>
    <property type="match status" value="1"/>
</dbReference>
<evidence type="ECO:0000256" key="3">
    <source>
        <dbReference type="ARBA" id="ARBA00023159"/>
    </source>
</evidence>
<dbReference type="InterPro" id="IPR000551">
    <property type="entry name" value="MerR-type_HTH_dom"/>
</dbReference>
<dbReference type="PRINTS" id="PR00040">
    <property type="entry name" value="HTHMERR"/>
</dbReference>
<comment type="caution">
    <text evidence="6">The sequence shown here is derived from an EMBL/GenBank/DDBJ whole genome shotgun (WGS) entry which is preliminary data.</text>
</comment>
<name>A0A328VDP9_9CHLR</name>
<dbReference type="InterPro" id="IPR036244">
    <property type="entry name" value="TipA-like_antibiotic-bd"/>
</dbReference>
<evidence type="ECO:0000256" key="4">
    <source>
        <dbReference type="ARBA" id="ARBA00023163"/>
    </source>
</evidence>
<keyword evidence="4" id="KW-0804">Transcription</keyword>
<accession>A0A328VDP9</accession>
<evidence type="ECO:0000313" key="7">
    <source>
        <dbReference type="Proteomes" id="UP000248706"/>
    </source>
</evidence>
<gene>
    <name evidence="6" type="ORF">A4R35_01115</name>
</gene>
<dbReference type="PROSITE" id="PS50937">
    <property type="entry name" value="HTH_MERR_2"/>
    <property type="match status" value="1"/>
</dbReference>
<dbReference type="RefSeq" id="WP_112425755.1">
    <property type="nucleotide sequence ID" value="NZ_MCIF01000002.1"/>
</dbReference>
<sequence>MEYTIGQIARLARVSVRTLRHYDRIGLLHPSAHSAAGYRLYSSQDLERLQRILCYRQLGFSLRQINALLSAPATDPLAELQRQRALLSERIASLQRMLEAVDKLLKARSLGIMLEPDELLTAFGKDDPAAFSEEVHQRWAETAAWAEAKRRAASFRRAEWQAMQAEFSALMRELAAASTHGVPATSAQARQLAEAHRLYIERWFYPCRLQLHCRLADLYVSDPRFTESFQRFAPQLAQYLRTAIYANAGYLSARERGDDP</sequence>
<dbReference type="Gene3D" id="1.10.1660.10">
    <property type="match status" value="1"/>
</dbReference>
<dbReference type="OrthoDB" id="9814833at2"/>
<dbReference type="InterPro" id="IPR012925">
    <property type="entry name" value="TipAS_dom"/>
</dbReference>
<dbReference type="PANTHER" id="PTHR30204">
    <property type="entry name" value="REDOX-CYCLING DRUG-SENSING TRANSCRIPTIONAL ACTIVATOR SOXR"/>
    <property type="match status" value="1"/>
</dbReference>
<evidence type="ECO:0000259" key="5">
    <source>
        <dbReference type="PROSITE" id="PS50937"/>
    </source>
</evidence>
<keyword evidence="3" id="KW-0010">Activator</keyword>